<feature type="domain" description="F-box" evidence="2">
    <location>
        <begin position="5"/>
        <end position="51"/>
    </location>
</feature>
<sequence length="467" mass="54657">METTVSVAPALPEDVLEDILGRLMARSLATSRQVCKAWRDVVDSRRLLLRLRRLLPHSLRGFFVNYHDHRRAHFFARPTQDYGPRRKVVDSCNGLVLYQSVDYASHLYVCNPPTQRWVHLPPLEIPHVSWRRGFLVFNPAVSRHYEVLVSPLDPEKKKKLKPKKQGPPTDDDTELPPADDTEWPPSRWTWYLFSSRTGRWRKRVFVREGEAAGTAANMVMDSVCLIETRWRHTVYWRGVLYVHCRGEYVSRLSLSDGKYRVIRSPIDRAVFYNEGAQSFVGRSEKGVYFASIHRSRHLRVWILINECPDQTEWVFKHEGVLKPRDWWPEEITTSYSEMQRNGPWILADYYDSEKRKRNVDWSSDDDDDNNNYTEDRRKDHDENDGDMDIKPHDYFNLLGFHPYKEIIFLENGYHAVAYHLNTRKVQFLGVLKPTGWACGVYDSFVYTPCYALRDLHGIGQAATSSCS</sequence>
<evidence type="ECO:0000313" key="4">
    <source>
        <dbReference type="Proteomes" id="UP001497457"/>
    </source>
</evidence>
<dbReference type="EMBL" id="OZ075134">
    <property type="protein sequence ID" value="CAL4990396.1"/>
    <property type="molecule type" value="Genomic_DNA"/>
</dbReference>
<dbReference type="AlphaFoldDB" id="A0ABC9B106"/>
<dbReference type="InterPro" id="IPR036047">
    <property type="entry name" value="F-box-like_dom_sf"/>
</dbReference>
<protein>
    <recommendedName>
        <fullName evidence="2">F-box domain-containing protein</fullName>
    </recommendedName>
</protein>
<dbReference type="PANTHER" id="PTHR34591:SF43">
    <property type="entry name" value="F-BOX DOMAIN-CONTAINING PROTEIN"/>
    <property type="match status" value="1"/>
</dbReference>
<organism evidence="3 4">
    <name type="scientific">Urochloa decumbens</name>
    <dbReference type="NCBI Taxonomy" id="240449"/>
    <lineage>
        <taxon>Eukaryota</taxon>
        <taxon>Viridiplantae</taxon>
        <taxon>Streptophyta</taxon>
        <taxon>Embryophyta</taxon>
        <taxon>Tracheophyta</taxon>
        <taxon>Spermatophyta</taxon>
        <taxon>Magnoliopsida</taxon>
        <taxon>Liliopsida</taxon>
        <taxon>Poales</taxon>
        <taxon>Poaceae</taxon>
        <taxon>PACMAD clade</taxon>
        <taxon>Panicoideae</taxon>
        <taxon>Panicodae</taxon>
        <taxon>Paniceae</taxon>
        <taxon>Melinidinae</taxon>
        <taxon>Urochloa</taxon>
    </lineage>
</organism>
<feature type="region of interest" description="Disordered" evidence="1">
    <location>
        <begin position="358"/>
        <end position="385"/>
    </location>
</feature>
<evidence type="ECO:0000259" key="2">
    <source>
        <dbReference type="PROSITE" id="PS50181"/>
    </source>
</evidence>
<dbReference type="SMART" id="SM00256">
    <property type="entry name" value="FBOX"/>
    <property type="match status" value="1"/>
</dbReference>
<dbReference type="PANTHER" id="PTHR34591">
    <property type="entry name" value="OS03G0653100 PROTEIN-RELATED"/>
    <property type="match status" value="1"/>
</dbReference>
<gene>
    <name evidence="3" type="ORF">URODEC1_LOCUS60241</name>
</gene>
<evidence type="ECO:0000313" key="3">
    <source>
        <dbReference type="EMBL" id="CAL4990396.1"/>
    </source>
</evidence>
<reference evidence="3" key="1">
    <citation type="submission" date="2024-10" db="EMBL/GenBank/DDBJ databases">
        <authorList>
            <person name="Ryan C."/>
        </authorList>
    </citation>
    <scope>NUCLEOTIDE SEQUENCE [LARGE SCALE GENOMIC DNA]</scope>
</reference>
<keyword evidence="4" id="KW-1185">Reference proteome</keyword>
<dbReference type="PROSITE" id="PS50181">
    <property type="entry name" value="FBOX"/>
    <property type="match status" value="1"/>
</dbReference>
<proteinExistence type="predicted"/>
<dbReference type="Gene3D" id="1.20.1280.50">
    <property type="match status" value="1"/>
</dbReference>
<dbReference type="Pfam" id="PF00646">
    <property type="entry name" value="F-box"/>
    <property type="match status" value="1"/>
</dbReference>
<feature type="compositionally biased region" description="Acidic residues" evidence="1">
    <location>
        <begin position="169"/>
        <end position="181"/>
    </location>
</feature>
<evidence type="ECO:0000256" key="1">
    <source>
        <dbReference type="SAM" id="MobiDB-lite"/>
    </source>
</evidence>
<accession>A0ABC9B106</accession>
<dbReference type="SUPFAM" id="SSF81383">
    <property type="entry name" value="F-box domain"/>
    <property type="match status" value="1"/>
</dbReference>
<dbReference type="Proteomes" id="UP001497457">
    <property type="component" value="Chromosome 24b"/>
</dbReference>
<name>A0ABC9B106_9POAL</name>
<feature type="compositionally biased region" description="Basic and acidic residues" evidence="1">
    <location>
        <begin position="373"/>
        <end position="385"/>
    </location>
</feature>
<feature type="region of interest" description="Disordered" evidence="1">
    <location>
        <begin position="156"/>
        <end position="181"/>
    </location>
</feature>
<dbReference type="InterPro" id="IPR001810">
    <property type="entry name" value="F-box_dom"/>
</dbReference>